<name>A0AA39YVK5_9PEZI</name>
<keyword evidence="3" id="KW-0560">Oxidoreductase</keyword>
<reference evidence="4" key="1">
    <citation type="submission" date="2023-06" db="EMBL/GenBank/DDBJ databases">
        <title>Genome-scale phylogeny and comparative genomics of the fungal order Sordariales.</title>
        <authorList>
            <consortium name="Lawrence Berkeley National Laboratory"/>
            <person name="Hensen N."/>
            <person name="Bonometti L."/>
            <person name="Westerberg I."/>
            <person name="Brannstrom I.O."/>
            <person name="Guillou S."/>
            <person name="Cros-Aarteil S."/>
            <person name="Calhoun S."/>
            <person name="Haridas S."/>
            <person name="Kuo A."/>
            <person name="Mondo S."/>
            <person name="Pangilinan J."/>
            <person name="Riley R."/>
            <person name="Labutti K."/>
            <person name="Andreopoulos B."/>
            <person name="Lipzen A."/>
            <person name="Chen C."/>
            <person name="Yanf M."/>
            <person name="Daum C."/>
            <person name="Ng V."/>
            <person name="Clum A."/>
            <person name="Steindorff A."/>
            <person name="Ohm R."/>
            <person name="Martin F."/>
            <person name="Silar P."/>
            <person name="Natvig D."/>
            <person name="Lalanne C."/>
            <person name="Gautier V."/>
            <person name="Ament-Velasquez S.L."/>
            <person name="Kruys A."/>
            <person name="Hutchinson M.I."/>
            <person name="Powell A.J."/>
            <person name="Barry K."/>
            <person name="Miller A.N."/>
            <person name="Grigoriev I.V."/>
            <person name="Debuchy R."/>
            <person name="Gladieux P."/>
            <person name="Thoren M.H."/>
            <person name="Johannesson H."/>
        </authorList>
    </citation>
    <scope>NUCLEOTIDE SEQUENCE</scope>
    <source>
        <strain evidence="4">CBS 307.81</strain>
    </source>
</reference>
<dbReference type="PANTHER" id="PTHR43618:SF18">
    <property type="entry name" value="SHORT CHAIN DEHYDROGENASE_REDUCTASE FAMILY (AFU_ORTHOLOGUE AFUA_5G12480)"/>
    <property type="match status" value="1"/>
</dbReference>
<dbReference type="GO" id="GO:0016491">
    <property type="term" value="F:oxidoreductase activity"/>
    <property type="evidence" value="ECO:0007669"/>
    <property type="project" value="UniProtKB-KW"/>
</dbReference>
<protein>
    <submittedName>
        <fullName evidence="4">Uncharacterized protein</fullName>
    </submittedName>
</protein>
<dbReference type="Gene3D" id="3.40.50.720">
    <property type="entry name" value="NAD(P)-binding Rossmann-like Domain"/>
    <property type="match status" value="1"/>
</dbReference>
<evidence type="ECO:0000256" key="3">
    <source>
        <dbReference type="ARBA" id="ARBA00023002"/>
    </source>
</evidence>
<organism evidence="4 5">
    <name type="scientific">Cercophora samala</name>
    <dbReference type="NCBI Taxonomy" id="330535"/>
    <lineage>
        <taxon>Eukaryota</taxon>
        <taxon>Fungi</taxon>
        <taxon>Dikarya</taxon>
        <taxon>Ascomycota</taxon>
        <taxon>Pezizomycotina</taxon>
        <taxon>Sordariomycetes</taxon>
        <taxon>Sordariomycetidae</taxon>
        <taxon>Sordariales</taxon>
        <taxon>Lasiosphaeriaceae</taxon>
        <taxon>Cercophora</taxon>
    </lineage>
</organism>
<dbReference type="InterPro" id="IPR052178">
    <property type="entry name" value="Sec_Metab_Biosynth_SDR"/>
</dbReference>
<evidence type="ECO:0000256" key="2">
    <source>
        <dbReference type="ARBA" id="ARBA00022857"/>
    </source>
</evidence>
<dbReference type="PROSITE" id="PS00061">
    <property type="entry name" value="ADH_SHORT"/>
    <property type="match status" value="1"/>
</dbReference>
<dbReference type="Proteomes" id="UP001174997">
    <property type="component" value="Unassembled WGS sequence"/>
</dbReference>
<dbReference type="AlphaFoldDB" id="A0AA39YVK5"/>
<sequence>MGSNTVNLSAASLFSVEGMVAVITGGGTGIGLTMAQALAANGASKVYLLGRRKEVLETAALTNPSVLIPLQCDVTSESSLQAAVDTITEQSGFINLLVANSGVLGPLNGFDPTLSISELRSSMFSQKTMNGMTDCLNVNTTGAFFTIVAFLELLDKGNKHAVSGKGAKVFGRPVKSGSDVPSVQSQVIVTSSIAAYSRHPASKPAYAASKAAILHLTKQTSSNLARFGIRANALAPGLFPSELASGLIGNRDPGTESTDDPRFIPARKFGGDEEMAGTVLYLASRAGSFCNGMVLVNDGGRLAVMLGSY</sequence>
<proteinExistence type="inferred from homology"/>
<dbReference type="CDD" id="cd05233">
    <property type="entry name" value="SDR_c"/>
    <property type="match status" value="1"/>
</dbReference>
<dbReference type="SUPFAM" id="SSF51735">
    <property type="entry name" value="NAD(P)-binding Rossmann-fold domains"/>
    <property type="match status" value="1"/>
</dbReference>
<dbReference type="EMBL" id="JAULSY010000185">
    <property type="protein sequence ID" value="KAK0659428.1"/>
    <property type="molecule type" value="Genomic_DNA"/>
</dbReference>
<evidence type="ECO:0000313" key="4">
    <source>
        <dbReference type="EMBL" id="KAK0659428.1"/>
    </source>
</evidence>
<keyword evidence="2" id="KW-0521">NADP</keyword>
<gene>
    <name evidence="4" type="ORF">QBC41DRAFT_262423</name>
</gene>
<evidence type="ECO:0000313" key="5">
    <source>
        <dbReference type="Proteomes" id="UP001174997"/>
    </source>
</evidence>
<dbReference type="InterPro" id="IPR036291">
    <property type="entry name" value="NAD(P)-bd_dom_sf"/>
</dbReference>
<evidence type="ECO:0000256" key="1">
    <source>
        <dbReference type="ARBA" id="ARBA00006484"/>
    </source>
</evidence>
<accession>A0AA39YVK5</accession>
<dbReference type="PANTHER" id="PTHR43618">
    <property type="entry name" value="7-ALPHA-HYDROXYSTEROID DEHYDROGENASE"/>
    <property type="match status" value="1"/>
</dbReference>
<comment type="similarity">
    <text evidence="1">Belongs to the short-chain dehydrogenases/reductases (SDR) family.</text>
</comment>
<dbReference type="InterPro" id="IPR002347">
    <property type="entry name" value="SDR_fam"/>
</dbReference>
<dbReference type="PRINTS" id="PR00081">
    <property type="entry name" value="GDHRDH"/>
</dbReference>
<comment type="caution">
    <text evidence="4">The sequence shown here is derived from an EMBL/GenBank/DDBJ whole genome shotgun (WGS) entry which is preliminary data.</text>
</comment>
<dbReference type="Pfam" id="PF00106">
    <property type="entry name" value="adh_short"/>
    <property type="match status" value="1"/>
</dbReference>
<dbReference type="InterPro" id="IPR020904">
    <property type="entry name" value="Sc_DH/Rdtase_CS"/>
</dbReference>
<dbReference type="Pfam" id="PF13561">
    <property type="entry name" value="adh_short_C2"/>
    <property type="match status" value="1"/>
</dbReference>
<keyword evidence="5" id="KW-1185">Reference proteome</keyword>